<dbReference type="STRING" id="946122.A0A0C2WZ07"/>
<dbReference type="HOGENOM" id="CLU_084529_0_0_1"/>
<protein>
    <recommendedName>
        <fullName evidence="3">Aminoglycoside phosphotransferase domain-containing protein</fullName>
    </recommendedName>
</protein>
<dbReference type="SUPFAM" id="SSF56112">
    <property type="entry name" value="Protein kinase-like (PK-like)"/>
    <property type="match status" value="1"/>
</dbReference>
<dbReference type="InterPro" id="IPR011009">
    <property type="entry name" value="Kinase-like_dom_sf"/>
</dbReference>
<keyword evidence="2" id="KW-1185">Reference proteome</keyword>
<dbReference type="InParanoid" id="A0A0C2WZ07"/>
<organism evidence="1 2">
    <name type="scientific">Amanita muscaria (strain Koide BX008)</name>
    <dbReference type="NCBI Taxonomy" id="946122"/>
    <lineage>
        <taxon>Eukaryota</taxon>
        <taxon>Fungi</taxon>
        <taxon>Dikarya</taxon>
        <taxon>Basidiomycota</taxon>
        <taxon>Agaricomycotina</taxon>
        <taxon>Agaricomycetes</taxon>
        <taxon>Agaricomycetidae</taxon>
        <taxon>Agaricales</taxon>
        <taxon>Pluteineae</taxon>
        <taxon>Amanitaceae</taxon>
        <taxon>Amanita</taxon>
    </lineage>
</organism>
<dbReference type="EMBL" id="KN818281">
    <property type="protein sequence ID" value="KIL61643.1"/>
    <property type="molecule type" value="Genomic_DNA"/>
</dbReference>
<evidence type="ECO:0000313" key="2">
    <source>
        <dbReference type="Proteomes" id="UP000054549"/>
    </source>
</evidence>
<proteinExistence type="predicted"/>
<accession>A0A0C2WZ07</accession>
<gene>
    <name evidence="1" type="ORF">M378DRAFT_166587</name>
</gene>
<dbReference type="OrthoDB" id="3250044at2759"/>
<name>A0A0C2WZ07_AMAMK</name>
<dbReference type="AlphaFoldDB" id="A0A0C2WZ07"/>
<evidence type="ECO:0008006" key="3">
    <source>
        <dbReference type="Google" id="ProtNLM"/>
    </source>
</evidence>
<evidence type="ECO:0000313" key="1">
    <source>
        <dbReference type="EMBL" id="KIL61643.1"/>
    </source>
</evidence>
<dbReference type="Gene3D" id="1.10.510.10">
    <property type="entry name" value="Transferase(Phosphotransferase) domain 1"/>
    <property type="match status" value="1"/>
</dbReference>
<sequence>MLSQPERDQIVQYFFDLPLLQRCNTNHFSFNLPEWPALFVKYGDKDLLAEASTQYFFHALAREDKSAPGIPAVYSAFRGNGYYFIVMEKIDLPTLGACNSIRDDYAVQRVASAVEWLLAQMPAVPDSLFGRISASEACVWHSFFKEQQAPYPSNVTPPISLSNDLSIYHSDISKDNFLFDVTTGHIWIVDFQHIGVLPKPFQQYAFFNIDSSFAAAVGRYLGHQPSDIAEAMRKASGLLQQTGGNARLGLDKFGEGRQVIR</sequence>
<dbReference type="Proteomes" id="UP000054549">
    <property type="component" value="Unassembled WGS sequence"/>
</dbReference>
<reference evidence="1 2" key="1">
    <citation type="submission" date="2014-04" db="EMBL/GenBank/DDBJ databases">
        <title>Evolutionary Origins and Diversification of the Mycorrhizal Mutualists.</title>
        <authorList>
            <consortium name="DOE Joint Genome Institute"/>
            <consortium name="Mycorrhizal Genomics Consortium"/>
            <person name="Kohler A."/>
            <person name="Kuo A."/>
            <person name="Nagy L.G."/>
            <person name="Floudas D."/>
            <person name="Copeland A."/>
            <person name="Barry K.W."/>
            <person name="Cichocki N."/>
            <person name="Veneault-Fourrey C."/>
            <person name="LaButti K."/>
            <person name="Lindquist E.A."/>
            <person name="Lipzen A."/>
            <person name="Lundell T."/>
            <person name="Morin E."/>
            <person name="Murat C."/>
            <person name="Riley R."/>
            <person name="Ohm R."/>
            <person name="Sun H."/>
            <person name="Tunlid A."/>
            <person name="Henrissat B."/>
            <person name="Grigoriev I.V."/>
            <person name="Hibbett D.S."/>
            <person name="Martin F."/>
        </authorList>
    </citation>
    <scope>NUCLEOTIDE SEQUENCE [LARGE SCALE GENOMIC DNA]</scope>
    <source>
        <strain evidence="1 2">Koide BX008</strain>
    </source>
</reference>